<comment type="caution">
    <text evidence="2">The sequence shown here is derived from an EMBL/GenBank/DDBJ whole genome shotgun (WGS) entry which is preliminary data.</text>
</comment>
<dbReference type="AlphaFoldDB" id="A0A6M1LT05"/>
<evidence type="ECO:0000313" key="3">
    <source>
        <dbReference type="Proteomes" id="UP000475385"/>
    </source>
</evidence>
<proteinExistence type="predicted"/>
<accession>A0A6M1LT05</accession>
<reference evidence="2 3" key="2">
    <citation type="submission" date="2020-03" db="EMBL/GenBank/DDBJ databases">
        <title>Roseomonas stagni sp. nov., isolated from pond water in Japan.</title>
        <authorList>
            <person name="Furuhata K."/>
            <person name="Miyamoto H."/>
            <person name="Goto K."/>
        </authorList>
    </citation>
    <scope>NUCLEOTIDE SEQUENCE [LARGE SCALE GENOMIC DNA]</scope>
    <source>
        <strain evidence="2 3">PeD5</strain>
    </source>
</reference>
<evidence type="ECO:0000313" key="2">
    <source>
        <dbReference type="EMBL" id="NGM22724.1"/>
    </source>
</evidence>
<dbReference type="RefSeq" id="WP_164696629.1">
    <property type="nucleotide sequence ID" value="NZ_JAAIKB010000010.1"/>
</dbReference>
<dbReference type="Proteomes" id="UP000475385">
    <property type="component" value="Unassembled WGS sequence"/>
</dbReference>
<name>A0A6M1LT05_9PROT</name>
<keyword evidence="3" id="KW-1185">Reference proteome</keyword>
<gene>
    <name evidence="2" type="ORF">G3576_22115</name>
</gene>
<protein>
    <submittedName>
        <fullName evidence="2">DUF3592 domain-containing protein</fullName>
    </submittedName>
</protein>
<feature type="transmembrane region" description="Helical" evidence="1">
    <location>
        <begin position="111"/>
        <end position="132"/>
    </location>
</feature>
<keyword evidence="1" id="KW-0812">Transmembrane</keyword>
<dbReference type="EMBL" id="JAAIKB010000010">
    <property type="protein sequence ID" value="NGM22724.1"/>
    <property type="molecule type" value="Genomic_DNA"/>
</dbReference>
<organism evidence="2 3">
    <name type="scientific">Falsiroseomonas algicola</name>
    <dbReference type="NCBI Taxonomy" id="2716930"/>
    <lineage>
        <taxon>Bacteria</taxon>
        <taxon>Pseudomonadati</taxon>
        <taxon>Pseudomonadota</taxon>
        <taxon>Alphaproteobacteria</taxon>
        <taxon>Acetobacterales</taxon>
        <taxon>Roseomonadaceae</taxon>
        <taxon>Falsiroseomonas</taxon>
    </lineage>
</organism>
<reference evidence="2 3" key="1">
    <citation type="submission" date="2020-02" db="EMBL/GenBank/DDBJ databases">
        <authorList>
            <person name="Kim H.M."/>
            <person name="Jeon C.O."/>
        </authorList>
    </citation>
    <scope>NUCLEOTIDE SEQUENCE [LARGE SCALE GENOMIC DNA]</scope>
    <source>
        <strain evidence="2 3">PeD5</strain>
    </source>
</reference>
<keyword evidence="1" id="KW-0472">Membrane</keyword>
<feature type="transmembrane region" description="Helical" evidence="1">
    <location>
        <begin position="6"/>
        <end position="23"/>
    </location>
</feature>
<keyword evidence="1" id="KW-1133">Transmembrane helix</keyword>
<evidence type="ECO:0000256" key="1">
    <source>
        <dbReference type="SAM" id="Phobius"/>
    </source>
</evidence>
<sequence>MSGWIGPAVVLFMIAGIAFMTLLEIQAMRRNRRWTRADAIVCADPEHLALKPSRQPRVSETVMFERPAGPCVAWLYTGHPNRRPIGMIIAIAYNPDDPSQVQLFHGVEEHWLRLASLGCGLGLILFGLWRMLTMA</sequence>